<dbReference type="EMBL" id="VIRS01000003">
    <property type="protein sequence ID" value="TQS46162.1"/>
    <property type="molecule type" value="Genomic_DNA"/>
</dbReference>
<protein>
    <recommendedName>
        <fullName evidence="6">Dihydrolipoamide acetyltransferase component of pyruvate dehydrogenase complex</fullName>
        <ecNumber evidence="6">2.3.1.-</ecNumber>
    </recommendedName>
</protein>
<dbReference type="PROSITE" id="PS51826">
    <property type="entry name" value="PSBD"/>
    <property type="match status" value="1"/>
</dbReference>
<dbReference type="GO" id="GO:0016407">
    <property type="term" value="F:acetyltransferase activity"/>
    <property type="evidence" value="ECO:0007669"/>
    <property type="project" value="TreeGrafter"/>
</dbReference>
<dbReference type="GO" id="GO:0031405">
    <property type="term" value="F:lipoic acid binding"/>
    <property type="evidence" value="ECO:0007669"/>
    <property type="project" value="TreeGrafter"/>
</dbReference>
<dbReference type="Pfam" id="PF02817">
    <property type="entry name" value="E3_binding"/>
    <property type="match status" value="1"/>
</dbReference>
<evidence type="ECO:0000256" key="3">
    <source>
        <dbReference type="ARBA" id="ARBA00022679"/>
    </source>
</evidence>
<name>A0A545AXV4_9ACTN</name>
<dbReference type="OrthoDB" id="9805770at2"/>
<gene>
    <name evidence="10" type="ORF">FL583_06695</name>
</gene>
<evidence type="ECO:0000259" key="9">
    <source>
        <dbReference type="PROSITE" id="PS51826"/>
    </source>
</evidence>
<organism evidence="10 11">
    <name type="scientific">Cryptosporangium phraense</name>
    <dbReference type="NCBI Taxonomy" id="2593070"/>
    <lineage>
        <taxon>Bacteria</taxon>
        <taxon>Bacillati</taxon>
        <taxon>Actinomycetota</taxon>
        <taxon>Actinomycetes</taxon>
        <taxon>Cryptosporangiales</taxon>
        <taxon>Cryptosporangiaceae</taxon>
        <taxon>Cryptosporangium</taxon>
    </lineage>
</organism>
<sequence>MHLIHLPQLGYTMENGVITSWLVQPGESFAVGDPLYEVETEKNAVQVEARLAGTLARVVAPSLEAHPVGTLLAVVADPGETPSSEAIDALLASHHDDYAEPSAPSAPGGGGAPPEAANDRTTARGDGARVRAVPKVKAFAAEKGVDLSALTGTGPRGSITMTDVEAYLATVGATGAEGPAALVPSDGGPAVREQRVLTGVRRAMAENVARSWSEIPQFVQQFRVDLTAVRRHRAALKADGVQVGLTDVLIAALAHAAQEVPEINATVDGRTVTLYGAVNVAIAVATDRGLLVPVLADAQSLTLAEIGDRSRALTAQARASESAGGAPVTATVTLSNLGQSAVETGTPLVTAPQTAILFAGATVDTPVVEDGDVVVRPLLGLSAAYDHRVVDGITGARFCSAVKRLLDKPELLDTPAVTS</sequence>
<keyword evidence="11" id="KW-1185">Reference proteome</keyword>
<evidence type="ECO:0000256" key="2">
    <source>
        <dbReference type="ARBA" id="ARBA00007317"/>
    </source>
</evidence>
<dbReference type="Pfam" id="PF00198">
    <property type="entry name" value="2-oxoacid_dh"/>
    <property type="match status" value="1"/>
</dbReference>
<dbReference type="SUPFAM" id="SSF52777">
    <property type="entry name" value="CoA-dependent acyltransferases"/>
    <property type="match status" value="1"/>
</dbReference>
<evidence type="ECO:0000256" key="5">
    <source>
        <dbReference type="ARBA" id="ARBA00023315"/>
    </source>
</evidence>
<keyword evidence="3 6" id="KW-0808">Transferase</keyword>
<comment type="caution">
    <text evidence="10">The sequence shown here is derived from an EMBL/GenBank/DDBJ whole genome shotgun (WGS) entry which is preliminary data.</text>
</comment>
<accession>A0A545AXV4</accession>
<dbReference type="PANTHER" id="PTHR43178">
    <property type="entry name" value="DIHYDROLIPOAMIDE ACETYLTRANSFERASE COMPONENT OF PYRUVATE DEHYDROGENASE COMPLEX"/>
    <property type="match status" value="1"/>
</dbReference>
<comment type="cofactor">
    <cofactor evidence="1 6">
        <name>(R)-lipoate</name>
        <dbReference type="ChEBI" id="CHEBI:83088"/>
    </cofactor>
</comment>
<dbReference type="Gene3D" id="3.30.559.10">
    <property type="entry name" value="Chloramphenicol acetyltransferase-like domain"/>
    <property type="match status" value="1"/>
</dbReference>
<dbReference type="AlphaFoldDB" id="A0A545AXV4"/>
<proteinExistence type="inferred from homology"/>
<evidence type="ECO:0000256" key="1">
    <source>
        <dbReference type="ARBA" id="ARBA00001938"/>
    </source>
</evidence>
<keyword evidence="4 6" id="KW-0450">Lipoyl</keyword>
<evidence type="ECO:0000256" key="4">
    <source>
        <dbReference type="ARBA" id="ARBA00022823"/>
    </source>
</evidence>
<dbReference type="InterPro" id="IPR000089">
    <property type="entry name" value="Biotin_lipoyl"/>
</dbReference>
<evidence type="ECO:0000256" key="6">
    <source>
        <dbReference type="RuleBase" id="RU003423"/>
    </source>
</evidence>
<dbReference type="RefSeq" id="WP_142703569.1">
    <property type="nucleotide sequence ID" value="NZ_VIRS01000003.1"/>
</dbReference>
<feature type="domain" description="Peripheral subunit-binding (PSBD)" evidence="9">
    <location>
        <begin position="131"/>
        <end position="168"/>
    </location>
</feature>
<dbReference type="InterPro" id="IPR011053">
    <property type="entry name" value="Single_hybrid_motif"/>
</dbReference>
<comment type="similarity">
    <text evidence="2 6">Belongs to the 2-oxoacid dehydrogenase family.</text>
</comment>
<feature type="region of interest" description="Disordered" evidence="7">
    <location>
        <begin position="97"/>
        <end position="129"/>
    </location>
</feature>
<feature type="domain" description="Lipoyl-binding" evidence="8">
    <location>
        <begin position="1"/>
        <end position="76"/>
    </location>
</feature>
<dbReference type="PROSITE" id="PS50968">
    <property type="entry name" value="BIOTINYL_LIPOYL"/>
    <property type="match status" value="1"/>
</dbReference>
<dbReference type="GO" id="GO:0005737">
    <property type="term" value="C:cytoplasm"/>
    <property type="evidence" value="ECO:0007669"/>
    <property type="project" value="TreeGrafter"/>
</dbReference>
<dbReference type="SUPFAM" id="SSF51230">
    <property type="entry name" value="Single hybrid motif"/>
    <property type="match status" value="1"/>
</dbReference>
<feature type="compositionally biased region" description="Basic and acidic residues" evidence="7">
    <location>
        <begin position="117"/>
        <end position="129"/>
    </location>
</feature>
<reference evidence="10 11" key="1">
    <citation type="submission" date="2019-07" db="EMBL/GenBank/DDBJ databases">
        <title>Cryptosporangium phraense sp. nov., isolated from plant litter.</title>
        <authorList>
            <person name="Suriyachadkun C."/>
        </authorList>
    </citation>
    <scope>NUCLEOTIDE SEQUENCE [LARGE SCALE GENOMIC DNA]</scope>
    <source>
        <strain evidence="10 11">A-T 5661</strain>
    </source>
</reference>
<evidence type="ECO:0000259" key="8">
    <source>
        <dbReference type="PROSITE" id="PS50968"/>
    </source>
</evidence>
<keyword evidence="5 6" id="KW-0012">Acyltransferase</keyword>
<dbReference type="Gene3D" id="2.40.50.100">
    <property type="match status" value="1"/>
</dbReference>
<dbReference type="InParanoid" id="A0A545AXV4"/>
<evidence type="ECO:0000313" key="11">
    <source>
        <dbReference type="Proteomes" id="UP000317982"/>
    </source>
</evidence>
<dbReference type="CDD" id="cd06849">
    <property type="entry name" value="lipoyl_domain"/>
    <property type="match status" value="1"/>
</dbReference>
<dbReference type="Gene3D" id="4.10.320.10">
    <property type="entry name" value="E3-binding domain"/>
    <property type="match status" value="1"/>
</dbReference>
<dbReference type="InterPro" id="IPR036625">
    <property type="entry name" value="E3-bd_dom_sf"/>
</dbReference>
<dbReference type="InterPro" id="IPR050743">
    <property type="entry name" value="2-oxoacid_DH_E2_comp"/>
</dbReference>
<dbReference type="Pfam" id="PF00364">
    <property type="entry name" value="Biotin_lipoyl"/>
    <property type="match status" value="1"/>
</dbReference>
<evidence type="ECO:0000256" key="7">
    <source>
        <dbReference type="SAM" id="MobiDB-lite"/>
    </source>
</evidence>
<dbReference type="PANTHER" id="PTHR43178:SF5">
    <property type="entry name" value="LIPOAMIDE ACYLTRANSFERASE COMPONENT OF BRANCHED-CHAIN ALPHA-KETO ACID DEHYDROGENASE COMPLEX, MITOCHONDRIAL"/>
    <property type="match status" value="1"/>
</dbReference>
<dbReference type="Proteomes" id="UP000317982">
    <property type="component" value="Unassembled WGS sequence"/>
</dbReference>
<dbReference type="InterPro" id="IPR023213">
    <property type="entry name" value="CAT-like_dom_sf"/>
</dbReference>
<dbReference type="EC" id="2.3.1.-" evidence="6"/>
<evidence type="ECO:0000313" key="10">
    <source>
        <dbReference type="EMBL" id="TQS46162.1"/>
    </source>
</evidence>
<dbReference type="InterPro" id="IPR001078">
    <property type="entry name" value="2-oxoacid_DH_actylTfrase"/>
</dbReference>
<dbReference type="InterPro" id="IPR004167">
    <property type="entry name" value="PSBD"/>
</dbReference>
<dbReference type="SUPFAM" id="SSF47005">
    <property type="entry name" value="Peripheral subunit-binding domain of 2-oxo acid dehydrogenase complex"/>
    <property type="match status" value="1"/>
</dbReference>